<evidence type="ECO:0000313" key="1">
    <source>
        <dbReference type="EMBL" id="KIK31754.1"/>
    </source>
</evidence>
<evidence type="ECO:0000313" key="2">
    <source>
        <dbReference type="Proteomes" id="UP000054485"/>
    </source>
</evidence>
<sequence length="60" mass="6719">MLTTTGYRESDAAHAYFPPPEYMQCAYHNGPTVTRYFVPQARSPGRASYPIGSQQGHLRS</sequence>
<dbReference type="EMBL" id="KN836678">
    <property type="protein sequence ID" value="KIK31754.1"/>
    <property type="molecule type" value="Genomic_DNA"/>
</dbReference>
<reference evidence="1 2" key="1">
    <citation type="submission" date="2014-04" db="EMBL/GenBank/DDBJ databases">
        <authorList>
            <consortium name="DOE Joint Genome Institute"/>
            <person name="Kuo A."/>
            <person name="Ruytinx J."/>
            <person name="Rineau F."/>
            <person name="Colpaert J."/>
            <person name="Kohler A."/>
            <person name="Nagy L.G."/>
            <person name="Floudas D."/>
            <person name="Copeland A."/>
            <person name="Barry K.W."/>
            <person name="Cichocki N."/>
            <person name="Veneault-Fourrey C."/>
            <person name="LaButti K."/>
            <person name="Lindquist E.A."/>
            <person name="Lipzen A."/>
            <person name="Lundell T."/>
            <person name="Morin E."/>
            <person name="Murat C."/>
            <person name="Sun H."/>
            <person name="Tunlid A."/>
            <person name="Henrissat B."/>
            <person name="Grigoriev I.V."/>
            <person name="Hibbett D.S."/>
            <person name="Martin F."/>
            <person name="Nordberg H.P."/>
            <person name="Cantor M.N."/>
            <person name="Hua S.X."/>
        </authorList>
    </citation>
    <scope>NUCLEOTIDE SEQUENCE [LARGE SCALE GENOMIC DNA]</scope>
    <source>
        <strain evidence="1 2">UH-Slu-Lm8-n1</strain>
    </source>
</reference>
<dbReference type="HOGENOM" id="CLU_2943341_0_0_1"/>
<name>A0A0D0A0P4_9AGAM</name>
<dbReference type="AlphaFoldDB" id="A0A0D0A0P4"/>
<gene>
    <name evidence="1" type="ORF">CY34DRAFT_814530</name>
</gene>
<proteinExistence type="predicted"/>
<keyword evidence="2" id="KW-1185">Reference proteome</keyword>
<accession>A0A0D0A0P4</accession>
<protein>
    <submittedName>
        <fullName evidence="1">Uncharacterized protein</fullName>
    </submittedName>
</protein>
<reference evidence="2" key="2">
    <citation type="submission" date="2015-01" db="EMBL/GenBank/DDBJ databases">
        <title>Evolutionary Origins and Diversification of the Mycorrhizal Mutualists.</title>
        <authorList>
            <consortium name="DOE Joint Genome Institute"/>
            <consortium name="Mycorrhizal Genomics Consortium"/>
            <person name="Kohler A."/>
            <person name="Kuo A."/>
            <person name="Nagy L.G."/>
            <person name="Floudas D."/>
            <person name="Copeland A."/>
            <person name="Barry K.W."/>
            <person name="Cichocki N."/>
            <person name="Veneault-Fourrey C."/>
            <person name="LaButti K."/>
            <person name="Lindquist E.A."/>
            <person name="Lipzen A."/>
            <person name="Lundell T."/>
            <person name="Morin E."/>
            <person name="Murat C."/>
            <person name="Riley R."/>
            <person name="Ohm R."/>
            <person name="Sun H."/>
            <person name="Tunlid A."/>
            <person name="Henrissat B."/>
            <person name="Grigoriev I.V."/>
            <person name="Hibbett D.S."/>
            <person name="Martin F."/>
        </authorList>
    </citation>
    <scope>NUCLEOTIDE SEQUENCE [LARGE SCALE GENOMIC DNA]</scope>
    <source>
        <strain evidence="2">UH-Slu-Lm8-n1</strain>
    </source>
</reference>
<dbReference type="InParanoid" id="A0A0D0A0P4"/>
<dbReference type="Proteomes" id="UP000054485">
    <property type="component" value="Unassembled WGS sequence"/>
</dbReference>
<organism evidence="1 2">
    <name type="scientific">Suillus luteus UH-Slu-Lm8-n1</name>
    <dbReference type="NCBI Taxonomy" id="930992"/>
    <lineage>
        <taxon>Eukaryota</taxon>
        <taxon>Fungi</taxon>
        <taxon>Dikarya</taxon>
        <taxon>Basidiomycota</taxon>
        <taxon>Agaricomycotina</taxon>
        <taxon>Agaricomycetes</taxon>
        <taxon>Agaricomycetidae</taxon>
        <taxon>Boletales</taxon>
        <taxon>Suillineae</taxon>
        <taxon>Suillaceae</taxon>
        <taxon>Suillus</taxon>
    </lineage>
</organism>